<accession>A0A6A6IYM3</accession>
<evidence type="ECO:0000313" key="5">
    <source>
        <dbReference type="EMBL" id="KAF2255408.1"/>
    </source>
</evidence>
<dbReference type="InterPro" id="IPR005031">
    <property type="entry name" value="COQ10_START"/>
</dbReference>
<dbReference type="GO" id="GO:0048039">
    <property type="term" value="F:ubiquinone binding"/>
    <property type="evidence" value="ECO:0007669"/>
    <property type="project" value="InterPro"/>
</dbReference>
<dbReference type="AlphaFoldDB" id="A0A6A6IYM3"/>
<dbReference type="EMBL" id="ML987190">
    <property type="protein sequence ID" value="KAF2255408.1"/>
    <property type="molecule type" value="Genomic_DNA"/>
</dbReference>
<dbReference type="Gene3D" id="3.30.530.20">
    <property type="match status" value="1"/>
</dbReference>
<dbReference type="RefSeq" id="XP_033690412.1">
    <property type="nucleotide sequence ID" value="XM_033827988.1"/>
</dbReference>
<evidence type="ECO:0000256" key="3">
    <source>
        <dbReference type="ARBA" id="ARBA00024947"/>
    </source>
</evidence>
<organism evidence="5 6">
    <name type="scientific">Trematosphaeria pertusa</name>
    <dbReference type="NCBI Taxonomy" id="390896"/>
    <lineage>
        <taxon>Eukaryota</taxon>
        <taxon>Fungi</taxon>
        <taxon>Dikarya</taxon>
        <taxon>Ascomycota</taxon>
        <taxon>Pezizomycotina</taxon>
        <taxon>Dothideomycetes</taxon>
        <taxon>Pleosporomycetidae</taxon>
        <taxon>Pleosporales</taxon>
        <taxon>Massarineae</taxon>
        <taxon>Trematosphaeriaceae</taxon>
        <taxon>Trematosphaeria</taxon>
    </lineage>
</organism>
<dbReference type="OrthoDB" id="292693at2759"/>
<sequence length="242" mass="26414">MATPKTVRPLLRGPIYIKPPSLSQRRTFLPNPFSSSINPLNSSAQPQTLTARRTLPYPSHPIYSIVSDVSSYSSFLPYCQSSAVTKWSTPDPTYQRRWPSEARLIVGWGNLTESFTSRVFCVPGRIVESIGGSTETEIPKGEISHHLNDSDKSAKGASDGLMTHLRSRWTIEALGKDKTEVTLALEFVFANPLYTTLSAGAAPKVADAMIKAFEERVTSLLNGNPAMGTASLGDLEGSKIKR</sequence>
<dbReference type="GeneID" id="54581318"/>
<dbReference type="GO" id="GO:0005739">
    <property type="term" value="C:mitochondrion"/>
    <property type="evidence" value="ECO:0007669"/>
    <property type="project" value="TreeGrafter"/>
</dbReference>
<dbReference type="InterPro" id="IPR023393">
    <property type="entry name" value="START-like_dom_sf"/>
</dbReference>
<keyword evidence="6" id="KW-1185">Reference proteome</keyword>
<dbReference type="PANTHER" id="PTHR12901:SF10">
    <property type="entry name" value="COENZYME Q-BINDING PROTEIN COQ10, MITOCHONDRIAL"/>
    <property type="match status" value="1"/>
</dbReference>
<dbReference type="Pfam" id="PF03364">
    <property type="entry name" value="Polyketide_cyc"/>
    <property type="match status" value="1"/>
</dbReference>
<dbReference type="GO" id="GO:0045333">
    <property type="term" value="P:cellular respiration"/>
    <property type="evidence" value="ECO:0007669"/>
    <property type="project" value="InterPro"/>
</dbReference>
<evidence type="ECO:0000256" key="2">
    <source>
        <dbReference type="ARBA" id="ARBA00011814"/>
    </source>
</evidence>
<comment type="function">
    <text evidence="3">Required for the function of coenzyme Q in the respiratory chain. May serve as a chaperone or may be involved in the transport of Q6 from its site of synthesis to the catalytic sites of the respiratory complexes.</text>
</comment>
<dbReference type="SUPFAM" id="SSF55961">
    <property type="entry name" value="Bet v1-like"/>
    <property type="match status" value="1"/>
</dbReference>
<gene>
    <name evidence="5" type="ORF">BU26DRAFT_515116</name>
</gene>
<reference evidence="5" key="1">
    <citation type="journal article" date="2020" name="Stud. Mycol.">
        <title>101 Dothideomycetes genomes: a test case for predicting lifestyles and emergence of pathogens.</title>
        <authorList>
            <person name="Haridas S."/>
            <person name="Albert R."/>
            <person name="Binder M."/>
            <person name="Bloem J."/>
            <person name="Labutti K."/>
            <person name="Salamov A."/>
            <person name="Andreopoulos B."/>
            <person name="Baker S."/>
            <person name="Barry K."/>
            <person name="Bills G."/>
            <person name="Bluhm B."/>
            <person name="Cannon C."/>
            <person name="Castanera R."/>
            <person name="Culley D."/>
            <person name="Daum C."/>
            <person name="Ezra D."/>
            <person name="Gonzalez J."/>
            <person name="Henrissat B."/>
            <person name="Kuo A."/>
            <person name="Liang C."/>
            <person name="Lipzen A."/>
            <person name="Lutzoni F."/>
            <person name="Magnuson J."/>
            <person name="Mondo S."/>
            <person name="Nolan M."/>
            <person name="Ohm R."/>
            <person name="Pangilinan J."/>
            <person name="Park H.-J."/>
            <person name="Ramirez L."/>
            <person name="Alfaro M."/>
            <person name="Sun H."/>
            <person name="Tritt A."/>
            <person name="Yoshinaga Y."/>
            <person name="Zwiers L.-H."/>
            <person name="Turgeon B."/>
            <person name="Goodwin S."/>
            <person name="Spatafora J."/>
            <person name="Crous P."/>
            <person name="Grigoriev I."/>
        </authorList>
    </citation>
    <scope>NUCLEOTIDE SEQUENCE</scope>
    <source>
        <strain evidence="5">CBS 122368</strain>
    </source>
</reference>
<name>A0A6A6IYM3_9PLEO</name>
<evidence type="ECO:0000256" key="1">
    <source>
        <dbReference type="ARBA" id="ARBA00006885"/>
    </source>
</evidence>
<evidence type="ECO:0000313" key="6">
    <source>
        <dbReference type="Proteomes" id="UP000800094"/>
    </source>
</evidence>
<evidence type="ECO:0000259" key="4">
    <source>
        <dbReference type="Pfam" id="PF03364"/>
    </source>
</evidence>
<dbReference type="Proteomes" id="UP000800094">
    <property type="component" value="Unassembled WGS sequence"/>
</dbReference>
<comment type="similarity">
    <text evidence="1">Belongs to the COQ10 family.</text>
</comment>
<proteinExistence type="inferred from homology"/>
<dbReference type="CDD" id="cd07813">
    <property type="entry name" value="COQ10p_like"/>
    <property type="match status" value="1"/>
</dbReference>
<feature type="domain" description="Coenzyme Q-binding protein COQ10 START" evidence="4">
    <location>
        <begin position="55"/>
        <end position="214"/>
    </location>
</feature>
<dbReference type="InterPro" id="IPR044996">
    <property type="entry name" value="COQ10-like"/>
</dbReference>
<protein>
    <recommendedName>
        <fullName evidence="4">Coenzyme Q-binding protein COQ10 START domain-containing protein</fullName>
    </recommendedName>
</protein>
<dbReference type="PANTHER" id="PTHR12901">
    <property type="entry name" value="SPERM PROTEIN HOMOLOG"/>
    <property type="match status" value="1"/>
</dbReference>
<comment type="subunit">
    <text evidence="2">Interacts with coenzyme Q.</text>
</comment>